<proteinExistence type="predicted"/>
<protein>
    <submittedName>
        <fullName evidence="1">Uncharacterized protein</fullName>
    </submittedName>
</protein>
<organism evidence="1 2">
    <name type="scientific">Anaerosporobacter mobilis DSM 15930</name>
    <dbReference type="NCBI Taxonomy" id="1120996"/>
    <lineage>
        <taxon>Bacteria</taxon>
        <taxon>Bacillati</taxon>
        <taxon>Bacillota</taxon>
        <taxon>Clostridia</taxon>
        <taxon>Lachnospirales</taxon>
        <taxon>Lachnospiraceae</taxon>
        <taxon>Anaerosporobacter</taxon>
    </lineage>
</organism>
<accession>A0A1M7FRZ6</accession>
<keyword evidence="2" id="KW-1185">Reference proteome</keyword>
<name>A0A1M7FRZ6_9FIRM</name>
<dbReference type="OrthoDB" id="1067148at2"/>
<dbReference type="STRING" id="1120996.SAMN02746066_00610"/>
<dbReference type="Proteomes" id="UP000184038">
    <property type="component" value="Unassembled WGS sequence"/>
</dbReference>
<dbReference type="Pfam" id="PF24741">
    <property type="entry name" value="AlkZ-rel"/>
    <property type="match status" value="1"/>
</dbReference>
<dbReference type="AlphaFoldDB" id="A0A1M7FRZ6"/>
<evidence type="ECO:0000313" key="2">
    <source>
        <dbReference type="Proteomes" id="UP000184038"/>
    </source>
</evidence>
<sequence length="227" mass="26959">MNSIHNFNDFLTELYQAGMSVGGENNEGVFSLCSYLGEEICWHTEDADTDPWEWRMRVLNEKEDIAYGKFFFKKSGYITKEWFPYFYAIRRGRRRLEEEYEAGTISQYAKQIYLLIEEYKELPLHLIKQYGGFTKEDKSKFDRGITELQMRFFITMSGRARKLSNAGEEYGWSSTVFCLVEDFWGEELIIEAEKIDPEQAYEKIREQIYKLNPEATEKKVKKFIVGY</sequence>
<gene>
    <name evidence="1" type="ORF">SAMN02746066_00610</name>
</gene>
<dbReference type="RefSeq" id="WP_073282687.1">
    <property type="nucleotide sequence ID" value="NZ_FRCP01000006.1"/>
</dbReference>
<reference evidence="1 2" key="1">
    <citation type="submission" date="2016-11" db="EMBL/GenBank/DDBJ databases">
        <authorList>
            <person name="Jaros S."/>
            <person name="Januszkiewicz K."/>
            <person name="Wedrychowicz H."/>
        </authorList>
    </citation>
    <scope>NUCLEOTIDE SEQUENCE [LARGE SCALE GENOMIC DNA]</scope>
    <source>
        <strain evidence="1 2">DSM 15930</strain>
    </source>
</reference>
<dbReference type="EMBL" id="FRCP01000006">
    <property type="protein sequence ID" value="SHM06710.1"/>
    <property type="molecule type" value="Genomic_DNA"/>
</dbReference>
<dbReference type="InterPro" id="IPR056298">
    <property type="entry name" value="AlkZ-rel"/>
</dbReference>
<evidence type="ECO:0000313" key="1">
    <source>
        <dbReference type="EMBL" id="SHM06710.1"/>
    </source>
</evidence>